<keyword evidence="2" id="KW-0963">Cytoplasm</keyword>
<dbReference type="PIRSF" id="PIRSF006276">
    <property type="entry name" value="UspA"/>
    <property type="match status" value="1"/>
</dbReference>
<dbReference type="KEGG" id="chih:GWR21_22905"/>
<organism evidence="4 5">
    <name type="scientific">Chitinophaga agri</name>
    <dbReference type="NCBI Taxonomy" id="2703787"/>
    <lineage>
        <taxon>Bacteria</taxon>
        <taxon>Pseudomonadati</taxon>
        <taxon>Bacteroidota</taxon>
        <taxon>Chitinophagia</taxon>
        <taxon>Chitinophagales</taxon>
        <taxon>Chitinophagaceae</taxon>
        <taxon>Chitinophaga</taxon>
    </lineage>
</organism>
<dbReference type="Proteomes" id="UP000476411">
    <property type="component" value="Chromosome"/>
</dbReference>
<dbReference type="AlphaFoldDB" id="A0A6B9ZKI8"/>
<dbReference type="RefSeq" id="WP_162333978.1">
    <property type="nucleotide sequence ID" value="NZ_CP048113.1"/>
</dbReference>
<dbReference type="InterPro" id="IPR014729">
    <property type="entry name" value="Rossmann-like_a/b/a_fold"/>
</dbReference>
<name>A0A6B9ZKI8_9BACT</name>
<comment type="subcellular location">
    <subcellularLocation>
        <location evidence="2">Cytoplasm</location>
    </subcellularLocation>
</comment>
<dbReference type="PANTHER" id="PTHR46268">
    <property type="entry name" value="STRESS RESPONSE PROTEIN NHAX"/>
    <property type="match status" value="1"/>
</dbReference>
<evidence type="ECO:0000256" key="2">
    <source>
        <dbReference type="PIRNR" id="PIRNR006276"/>
    </source>
</evidence>
<sequence length="145" mass="15385">MSKIMIAVDLSSYSASVVAAGVELARSTKAPVVLLSILDKTTALLPLAEAGTSPGELASHIQEVAASLEVYKTTYPDVDMTINAILGTPNQDILEQVEEQEITTLVMGTHGRTGLDHLLIGSTAEAVIRHSPVPVLVVPYKRSKH</sequence>
<evidence type="ECO:0000313" key="4">
    <source>
        <dbReference type="EMBL" id="QHS62329.1"/>
    </source>
</evidence>
<proteinExistence type="inferred from homology"/>
<dbReference type="Pfam" id="PF00582">
    <property type="entry name" value="Usp"/>
    <property type="match status" value="1"/>
</dbReference>
<evidence type="ECO:0000259" key="3">
    <source>
        <dbReference type="Pfam" id="PF00582"/>
    </source>
</evidence>
<dbReference type="PANTHER" id="PTHR46268:SF6">
    <property type="entry name" value="UNIVERSAL STRESS PROTEIN UP12"/>
    <property type="match status" value="1"/>
</dbReference>
<dbReference type="SUPFAM" id="SSF52402">
    <property type="entry name" value="Adenine nucleotide alpha hydrolases-like"/>
    <property type="match status" value="1"/>
</dbReference>
<dbReference type="InterPro" id="IPR006015">
    <property type="entry name" value="Universal_stress_UspA"/>
</dbReference>
<dbReference type="EMBL" id="CP048113">
    <property type="protein sequence ID" value="QHS62329.1"/>
    <property type="molecule type" value="Genomic_DNA"/>
</dbReference>
<reference evidence="4 5" key="1">
    <citation type="submission" date="2020-01" db="EMBL/GenBank/DDBJ databases">
        <title>Complete genome sequence of Chitinophaga sp. H33E-04 isolated from quinoa roots.</title>
        <authorList>
            <person name="Weon H.-Y."/>
            <person name="Lee S.A."/>
        </authorList>
    </citation>
    <scope>NUCLEOTIDE SEQUENCE [LARGE SCALE GENOMIC DNA]</scope>
    <source>
        <strain evidence="4 5">H33E-04</strain>
    </source>
</reference>
<dbReference type="CDD" id="cd00293">
    <property type="entry name" value="USP-like"/>
    <property type="match status" value="1"/>
</dbReference>
<accession>A0A6B9ZKI8</accession>
<dbReference type="PRINTS" id="PR01438">
    <property type="entry name" value="UNVRSLSTRESS"/>
</dbReference>
<comment type="similarity">
    <text evidence="1 2">Belongs to the universal stress protein A family.</text>
</comment>
<keyword evidence="5" id="KW-1185">Reference proteome</keyword>
<evidence type="ECO:0000313" key="5">
    <source>
        <dbReference type="Proteomes" id="UP000476411"/>
    </source>
</evidence>
<gene>
    <name evidence="4" type="ORF">GWR21_22905</name>
</gene>
<dbReference type="Gene3D" id="3.40.50.620">
    <property type="entry name" value="HUPs"/>
    <property type="match status" value="1"/>
</dbReference>
<feature type="domain" description="UspA" evidence="3">
    <location>
        <begin position="2"/>
        <end position="139"/>
    </location>
</feature>
<dbReference type="InterPro" id="IPR006016">
    <property type="entry name" value="UspA"/>
</dbReference>
<dbReference type="GO" id="GO:0005737">
    <property type="term" value="C:cytoplasm"/>
    <property type="evidence" value="ECO:0007669"/>
    <property type="project" value="UniProtKB-SubCell"/>
</dbReference>
<protein>
    <recommendedName>
        <fullName evidence="2">Universal stress protein</fullName>
    </recommendedName>
</protein>
<evidence type="ECO:0000256" key="1">
    <source>
        <dbReference type="ARBA" id="ARBA00008791"/>
    </source>
</evidence>